<dbReference type="Pfam" id="PF12802">
    <property type="entry name" value="MarR_2"/>
    <property type="match status" value="1"/>
</dbReference>
<dbReference type="InterPro" id="IPR023187">
    <property type="entry name" value="Tscrpt_reg_MarR-type_CS"/>
</dbReference>
<gene>
    <name evidence="5" type="ORF">GCM10022409_29340</name>
</gene>
<keyword evidence="6" id="KW-1185">Reference proteome</keyword>
<evidence type="ECO:0000256" key="1">
    <source>
        <dbReference type="ARBA" id="ARBA00023015"/>
    </source>
</evidence>
<organism evidence="5 6">
    <name type="scientific">Hymenobacter glaciei</name>
    <dbReference type="NCBI Taxonomy" id="877209"/>
    <lineage>
        <taxon>Bacteria</taxon>
        <taxon>Pseudomonadati</taxon>
        <taxon>Bacteroidota</taxon>
        <taxon>Cytophagia</taxon>
        <taxon>Cytophagales</taxon>
        <taxon>Hymenobacteraceae</taxon>
        <taxon>Hymenobacter</taxon>
    </lineage>
</organism>
<dbReference type="InterPro" id="IPR036390">
    <property type="entry name" value="WH_DNA-bd_sf"/>
</dbReference>
<name>A0ABP7UEB8_9BACT</name>
<dbReference type="PRINTS" id="PR00598">
    <property type="entry name" value="HTHMARR"/>
</dbReference>
<accession>A0ABP7UEB8</accession>
<comment type="caution">
    <text evidence="5">The sequence shown here is derived from an EMBL/GenBank/DDBJ whole genome shotgun (WGS) entry which is preliminary data.</text>
</comment>
<dbReference type="PROSITE" id="PS50995">
    <property type="entry name" value="HTH_MARR_2"/>
    <property type="match status" value="1"/>
</dbReference>
<evidence type="ECO:0000256" key="3">
    <source>
        <dbReference type="ARBA" id="ARBA00023163"/>
    </source>
</evidence>
<evidence type="ECO:0000259" key="4">
    <source>
        <dbReference type="PROSITE" id="PS50995"/>
    </source>
</evidence>
<dbReference type="InterPro" id="IPR000835">
    <property type="entry name" value="HTH_MarR-typ"/>
</dbReference>
<dbReference type="RefSeq" id="WP_345055948.1">
    <property type="nucleotide sequence ID" value="NZ_BAABDK010000023.1"/>
</dbReference>
<protein>
    <submittedName>
        <fullName evidence="5">MarR family winged helix-turn-helix transcriptional regulator</fullName>
    </submittedName>
</protein>
<keyword evidence="1" id="KW-0805">Transcription regulation</keyword>
<keyword evidence="3" id="KW-0804">Transcription</keyword>
<dbReference type="EMBL" id="BAABDK010000023">
    <property type="protein sequence ID" value="GAA4041483.1"/>
    <property type="molecule type" value="Genomic_DNA"/>
</dbReference>
<sequence length="145" mass="16140">MPAKPPSNSVLYTLEQAIKGYRKLCQQNIDKVMDNLTVDQGLTLLVMDKHPDLSQQQVADLTFKDKASITRIIELLVQKGLVSRAIHPTDRRKFDLHLTEAGRSTLAQLADTIALNQRTALQGLSQEELAQFEATLQKIIANCTA</sequence>
<dbReference type="SMART" id="SM00347">
    <property type="entry name" value="HTH_MARR"/>
    <property type="match status" value="1"/>
</dbReference>
<dbReference type="Proteomes" id="UP001501469">
    <property type="component" value="Unassembled WGS sequence"/>
</dbReference>
<dbReference type="PROSITE" id="PS01117">
    <property type="entry name" value="HTH_MARR_1"/>
    <property type="match status" value="1"/>
</dbReference>
<dbReference type="PANTHER" id="PTHR42756">
    <property type="entry name" value="TRANSCRIPTIONAL REGULATOR, MARR"/>
    <property type="match status" value="1"/>
</dbReference>
<evidence type="ECO:0000313" key="5">
    <source>
        <dbReference type="EMBL" id="GAA4041483.1"/>
    </source>
</evidence>
<reference evidence="6" key="1">
    <citation type="journal article" date="2019" name="Int. J. Syst. Evol. Microbiol.">
        <title>The Global Catalogue of Microorganisms (GCM) 10K type strain sequencing project: providing services to taxonomists for standard genome sequencing and annotation.</title>
        <authorList>
            <consortium name="The Broad Institute Genomics Platform"/>
            <consortium name="The Broad Institute Genome Sequencing Center for Infectious Disease"/>
            <person name="Wu L."/>
            <person name="Ma J."/>
        </authorList>
    </citation>
    <scope>NUCLEOTIDE SEQUENCE [LARGE SCALE GENOMIC DNA]</scope>
    <source>
        <strain evidence="6">JCM 17225</strain>
    </source>
</reference>
<dbReference type="Gene3D" id="1.10.10.10">
    <property type="entry name" value="Winged helix-like DNA-binding domain superfamily/Winged helix DNA-binding domain"/>
    <property type="match status" value="1"/>
</dbReference>
<keyword evidence="2" id="KW-0238">DNA-binding</keyword>
<dbReference type="PANTHER" id="PTHR42756:SF1">
    <property type="entry name" value="TRANSCRIPTIONAL REPRESSOR OF EMRAB OPERON"/>
    <property type="match status" value="1"/>
</dbReference>
<dbReference type="InterPro" id="IPR036388">
    <property type="entry name" value="WH-like_DNA-bd_sf"/>
</dbReference>
<proteinExistence type="predicted"/>
<evidence type="ECO:0000313" key="6">
    <source>
        <dbReference type="Proteomes" id="UP001501469"/>
    </source>
</evidence>
<evidence type="ECO:0000256" key="2">
    <source>
        <dbReference type="ARBA" id="ARBA00023125"/>
    </source>
</evidence>
<feature type="domain" description="HTH marR-type" evidence="4">
    <location>
        <begin position="7"/>
        <end position="141"/>
    </location>
</feature>
<dbReference type="SUPFAM" id="SSF46785">
    <property type="entry name" value="Winged helix' DNA-binding domain"/>
    <property type="match status" value="1"/>
</dbReference>